<dbReference type="Proteomes" id="UP000324222">
    <property type="component" value="Unassembled WGS sequence"/>
</dbReference>
<organism evidence="2 3">
    <name type="scientific">Portunus trituberculatus</name>
    <name type="common">Swimming crab</name>
    <name type="synonym">Neptunus trituberculatus</name>
    <dbReference type="NCBI Taxonomy" id="210409"/>
    <lineage>
        <taxon>Eukaryota</taxon>
        <taxon>Metazoa</taxon>
        <taxon>Ecdysozoa</taxon>
        <taxon>Arthropoda</taxon>
        <taxon>Crustacea</taxon>
        <taxon>Multicrustacea</taxon>
        <taxon>Malacostraca</taxon>
        <taxon>Eumalacostraca</taxon>
        <taxon>Eucarida</taxon>
        <taxon>Decapoda</taxon>
        <taxon>Pleocyemata</taxon>
        <taxon>Brachyura</taxon>
        <taxon>Eubrachyura</taxon>
        <taxon>Portunoidea</taxon>
        <taxon>Portunidae</taxon>
        <taxon>Portuninae</taxon>
        <taxon>Portunus</taxon>
    </lineage>
</organism>
<comment type="caution">
    <text evidence="2">The sequence shown here is derived from an EMBL/GenBank/DDBJ whole genome shotgun (WGS) entry which is preliminary data.</text>
</comment>
<proteinExistence type="predicted"/>
<dbReference type="AlphaFoldDB" id="A0A5B7CX16"/>
<evidence type="ECO:0000313" key="3">
    <source>
        <dbReference type="Proteomes" id="UP000324222"/>
    </source>
</evidence>
<accession>A0A5B7CX16</accession>
<dbReference type="EMBL" id="VSRR010000340">
    <property type="protein sequence ID" value="MPC14272.1"/>
    <property type="molecule type" value="Genomic_DNA"/>
</dbReference>
<keyword evidence="3" id="KW-1185">Reference proteome</keyword>
<evidence type="ECO:0000256" key="1">
    <source>
        <dbReference type="SAM" id="MobiDB-lite"/>
    </source>
</evidence>
<gene>
    <name evidence="2" type="ORF">E2C01_007035</name>
</gene>
<evidence type="ECO:0000313" key="2">
    <source>
        <dbReference type="EMBL" id="MPC14272.1"/>
    </source>
</evidence>
<name>A0A5B7CX16_PORTR</name>
<feature type="region of interest" description="Disordered" evidence="1">
    <location>
        <begin position="1"/>
        <end position="21"/>
    </location>
</feature>
<reference evidence="2" key="1">
    <citation type="submission" date="2019-05" db="EMBL/GenBank/DDBJ databases">
        <title>Another draft genome of Portunus trituberculatus and its Hox gene families provides insights of decapod evolution.</title>
        <authorList>
            <person name="Jeong J.-H."/>
            <person name="Song I."/>
            <person name="Kim S."/>
            <person name="Choi T."/>
            <person name="Kim D."/>
            <person name="Ryu S."/>
            <person name="Kim W."/>
        </authorList>
    </citation>
    <scope>NUCLEOTIDE SEQUENCE [LARGE SCALE GENOMIC DNA]</scope>
    <source>
        <tissue evidence="2">Muscle</tissue>
    </source>
</reference>
<protein>
    <submittedName>
        <fullName evidence="2">Uncharacterized protein</fullName>
    </submittedName>
</protein>
<sequence>MPLARKQTAPERPHSRKEATCTLWRDETVDSSLVQQERSEATAVSSRDLPPTRGIWNPQCVVALLRCWFQK</sequence>
<feature type="compositionally biased region" description="Basic and acidic residues" evidence="1">
    <location>
        <begin position="8"/>
        <end position="21"/>
    </location>
</feature>